<evidence type="ECO:0000313" key="5">
    <source>
        <dbReference type="Proteomes" id="UP000323671"/>
    </source>
</evidence>
<dbReference type="InterPro" id="IPR030802">
    <property type="entry name" value="Permease_MalE"/>
</dbReference>
<reference evidence="4 5" key="1">
    <citation type="submission" date="2017-07" db="EMBL/GenBank/DDBJ databases">
        <title>Complete genome sequence of Oryzomicrobium terrae TPP412.</title>
        <authorList>
            <person name="Chiu L.-W."/>
            <person name="Lo K.-J."/>
            <person name="Tsai Y.-M."/>
            <person name="Lin S.-S."/>
            <person name="Kuo C.-H."/>
            <person name="Liu C.-T."/>
        </authorList>
    </citation>
    <scope>NUCLEOTIDE SEQUENCE [LARGE SCALE GENOMIC DNA]</scope>
    <source>
        <strain evidence="4 5">TPP412</strain>
    </source>
</reference>
<dbReference type="PANTHER" id="PTHR30188">
    <property type="entry name" value="ABC TRANSPORTER PERMEASE PROTEIN-RELATED"/>
    <property type="match status" value="1"/>
</dbReference>
<dbReference type="GO" id="GO:0043190">
    <property type="term" value="C:ATP-binding cassette (ABC) transporter complex"/>
    <property type="evidence" value="ECO:0007669"/>
    <property type="project" value="InterPro"/>
</dbReference>
<dbReference type="GO" id="GO:0005548">
    <property type="term" value="F:phospholipid transporter activity"/>
    <property type="evidence" value="ECO:0007669"/>
    <property type="project" value="TreeGrafter"/>
</dbReference>
<feature type="transmembrane region" description="Helical" evidence="1">
    <location>
        <begin position="155"/>
        <end position="172"/>
    </location>
</feature>
<dbReference type="Pfam" id="PF02405">
    <property type="entry name" value="MlaE"/>
    <property type="match status" value="1"/>
</dbReference>
<dbReference type="Pfam" id="PF13466">
    <property type="entry name" value="STAS_2"/>
    <property type="match status" value="1"/>
</dbReference>
<feature type="transmembrane region" description="Helical" evidence="1">
    <location>
        <begin position="285"/>
        <end position="315"/>
    </location>
</feature>
<dbReference type="AlphaFoldDB" id="A0A5C1E4B8"/>
<name>A0A5C1E4B8_9RHOO</name>
<keyword evidence="1" id="KW-0472">Membrane</keyword>
<feature type="transmembrane region" description="Helical" evidence="1">
    <location>
        <begin position="335"/>
        <end position="358"/>
    </location>
</feature>
<protein>
    <submittedName>
        <fullName evidence="4">Phospholipid/cholesterol/gamma-HCH ABC transporter permease protein</fullName>
    </submittedName>
</protein>
<feature type="transmembrane region" description="Helical" evidence="1">
    <location>
        <begin position="192"/>
        <end position="209"/>
    </location>
</feature>
<evidence type="ECO:0000313" key="4">
    <source>
        <dbReference type="EMBL" id="QEL63693.1"/>
    </source>
</evidence>
<evidence type="ECO:0000259" key="3">
    <source>
        <dbReference type="Pfam" id="PF13466"/>
    </source>
</evidence>
<keyword evidence="1" id="KW-0812">Transmembrane</keyword>
<proteinExistence type="predicted"/>
<keyword evidence="2" id="KW-0732">Signal</keyword>
<accession>A0A5C1E4B8</accession>
<dbReference type="InterPro" id="IPR058548">
    <property type="entry name" value="MlaB-like_STAS"/>
</dbReference>
<dbReference type="Proteomes" id="UP000323671">
    <property type="component" value="Chromosome"/>
</dbReference>
<evidence type="ECO:0000256" key="2">
    <source>
        <dbReference type="SAM" id="SignalP"/>
    </source>
</evidence>
<gene>
    <name evidence="4" type="primary">mlaE</name>
    <name evidence="4" type="ORF">OTERR_02170</name>
</gene>
<feature type="chain" id="PRO_5023125153" evidence="2">
    <location>
        <begin position="18"/>
        <end position="398"/>
    </location>
</feature>
<dbReference type="EMBL" id="CP022579">
    <property type="protein sequence ID" value="QEL63693.1"/>
    <property type="molecule type" value="Genomic_DNA"/>
</dbReference>
<feature type="domain" description="MlaB-like STAS" evidence="3">
    <location>
        <begin position="41"/>
        <end position="122"/>
    </location>
</feature>
<dbReference type="PANTHER" id="PTHR30188:SF3">
    <property type="entry name" value="ABC TRANSPORTER PERMEASE"/>
    <property type="match status" value="1"/>
</dbReference>
<organism evidence="4 5">
    <name type="scientific">Oryzomicrobium terrae</name>
    <dbReference type="NCBI Taxonomy" id="1735038"/>
    <lineage>
        <taxon>Bacteria</taxon>
        <taxon>Pseudomonadati</taxon>
        <taxon>Pseudomonadota</taxon>
        <taxon>Betaproteobacteria</taxon>
        <taxon>Rhodocyclales</taxon>
        <taxon>Rhodocyclaceae</taxon>
        <taxon>Oryzomicrobium</taxon>
    </lineage>
</organism>
<feature type="transmembrane region" description="Helical" evidence="1">
    <location>
        <begin position="370"/>
        <end position="393"/>
    </location>
</feature>
<sequence>MVIILALPIIVLAPAAAAFVTSPPSTPPDFALAPQTGGACLALRGAWRRDDPRPAREAITAAASAALPSGGTLTVDGSGLGPWDGTLPALLRELAEALAPQGITLVLGELPAGVAKLIALAGASVPPEQHTAPPDNFFRRLGLATLARLNDGHEFLRYLGEIMLALGAFCRGRARMRRSDFWWVVQEVGPQAFPIVSLISLLVGLILAYMGAQQLAMFGAQIYIADLVAIGMVREIGALMTGIVVAGRSGAAFAAQLGTMQVNQEIDAFRTWGIPPVEFLVLPRLLALIAMMPLLTLYAGLVGVLGGALVAFTVFDISAFEYYHQTLSALSLTHILVGLFKGTLYGSLVALAGCVRGLQCGRSAQAVGEATTSAVVTSILFIVVAASLTTIVFQKLGV</sequence>
<evidence type="ECO:0000256" key="1">
    <source>
        <dbReference type="SAM" id="Phobius"/>
    </source>
</evidence>
<keyword evidence="5" id="KW-1185">Reference proteome</keyword>
<dbReference type="KEGG" id="otr:OTERR_02170"/>
<feature type="signal peptide" evidence="2">
    <location>
        <begin position="1"/>
        <end position="17"/>
    </location>
</feature>
<keyword evidence="1" id="KW-1133">Transmembrane helix</keyword>